<evidence type="ECO:0000313" key="2">
    <source>
        <dbReference type="Proteomes" id="UP001063166"/>
    </source>
</evidence>
<dbReference type="EMBL" id="BRPK01000006">
    <property type="protein sequence ID" value="GLB38969.1"/>
    <property type="molecule type" value="Genomic_DNA"/>
</dbReference>
<reference evidence="1" key="1">
    <citation type="submission" date="2022-07" db="EMBL/GenBank/DDBJ databases">
        <title>The genome of Lyophyllum shimeji provides insight into the initial evolution of ectomycorrhizal fungal genome.</title>
        <authorList>
            <person name="Kobayashi Y."/>
            <person name="Shibata T."/>
            <person name="Hirakawa H."/>
            <person name="Shigenobu S."/>
            <person name="Nishiyama T."/>
            <person name="Yamada A."/>
            <person name="Hasebe M."/>
            <person name="Kawaguchi M."/>
        </authorList>
    </citation>
    <scope>NUCLEOTIDE SEQUENCE</scope>
    <source>
        <strain evidence="1">AT787</strain>
    </source>
</reference>
<evidence type="ECO:0000313" key="1">
    <source>
        <dbReference type="EMBL" id="GLB38969.1"/>
    </source>
</evidence>
<sequence>MCYSAILEYPRCPDISDLASRLVTDALHARALLTRDRCLQCRETTPSKHAGNTWINSLQLGCLQCYRPSENSKFCALQIAMDTALSDRLRSEDPLCHIPEISVLAPYNAWCTIIRGFVYRVA</sequence>
<proteinExistence type="predicted"/>
<dbReference type="AlphaFoldDB" id="A0A9P3PP45"/>
<organism evidence="1 2">
    <name type="scientific">Lyophyllum shimeji</name>
    <name type="common">Hon-shimeji</name>
    <name type="synonym">Tricholoma shimeji</name>
    <dbReference type="NCBI Taxonomy" id="47721"/>
    <lineage>
        <taxon>Eukaryota</taxon>
        <taxon>Fungi</taxon>
        <taxon>Dikarya</taxon>
        <taxon>Basidiomycota</taxon>
        <taxon>Agaricomycotina</taxon>
        <taxon>Agaricomycetes</taxon>
        <taxon>Agaricomycetidae</taxon>
        <taxon>Agaricales</taxon>
        <taxon>Tricholomatineae</taxon>
        <taxon>Lyophyllaceae</taxon>
        <taxon>Lyophyllum</taxon>
    </lineage>
</organism>
<gene>
    <name evidence="1" type="ORF">LshimejAT787_0601310</name>
</gene>
<accession>A0A9P3PP45</accession>
<dbReference type="Proteomes" id="UP001063166">
    <property type="component" value="Unassembled WGS sequence"/>
</dbReference>
<protein>
    <submittedName>
        <fullName evidence="1">Uncharacterized protein</fullName>
    </submittedName>
</protein>
<comment type="caution">
    <text evidence="1">The sequence shown here is derived from an EMBL/GenBank/DDBJ whole genome shotgun (WGS) entry which is preliminary data.</text>
</comment>
<name>A0A9P3PP45_LYOSH</name>
<keyword evidence="2" id="KW-1185">Reference proteome</keyword>